<dbReference type="GO" id="GO:0044781">
    <property type="term" value="P:bacterial-type flagellum organization"/>
    <property type="evidence" value="ECO:0007669"/>
    <property type="project" value="UniProtKB-KW"/>
</dbReference>
<dbReference type="RefSeq" id="WP_332093769.1">
    <property type="nucleotide sequence ID" value="NZ_CDGG01000001.1"/>
</dbReference>
<protein>
    <submittedName>
        <fullName evidence="4">Flagellar basal body rod modification protein</fullName>
    </submittedName>
</protein>
<reference evidence="4 5" key="1">
    <citation type="submission" date="2014-11" db="EMBL/GenBank/DDBJ databases">
        <authorList>
            <person name="Urmite Genomes Urmite Genomes"/>
        </authorList>
    </citation>
    <scope>NUCLEOTIDE SEQUENCE [LARGE SCALE GENOMIC DNA]</scope>
    <source>
        <strain evidence="4 5">Oc5</strain>
    </source>
</reference>
<dbReference type="STRING" id="545501.BN997_04239"/>
<gene>
    <name evidence="4" type="ORF">BN997_04239</name>
</gene>
<feature type="compositionally biased region" description="Polar residues" evidence="3">
    <location>
        <begin position="1"/>
        <end position="17"/>
    </location>
</feature>
<dbReference type="Pfam" id="PF03963">
    <property type="entry name" value="FlgD"/>
    <property type="match status" value="1"/>
</dbReference>
<accession>A0A0A1MG04</accession>
<sequence>MTTITSIDPSLYLSNQPKTREPSSELGKDEFLKLLIAQMQNQNPMNTMDESEFIAQMASFSSLEQMTNMSNSMELLVNNQLVSPAIQYSHMIGETVNYRTFDKETGRETGVESGKIISVSQQDGWAVFHLENGEKIYADTVIEVGASGEETDNESENEVTDPSENEEGEE</sequence>
<dbReference type="NCBIfam" id="NF007197">
    <property type="entry name" value="PRK09618.1"/>
    <property type="match status" value="1"/>
</dbReference>
<dbReference type="InterPro" id="IPR005648">
    <property type="entry name" value="FlgD"/>
</dbReference>
<evidence type="ECO:0000256" key="1">
    <source>
        <dbReference type="ARBA" id="ARBA00010577"/>
    </source>
</evidence>
<evidence type="ECO:0000313" key="5">
    <source>
        <dbReference type="Proteomes" id="UP000040453"/>
    </source>
</evidence>
<comment type="similarity">
    <text evidence="1">Belongs to the FlgD family.</text>
</comment>
<keyword evidence="2" id="KW-1005">Bacterial flagellum biogenesis</keyword>
<evidence type="ECO:0000256" key="3">
    <source>
        <dbReference type="SAM" id="MobiDB-lite"/>
    </source>
</evidence>
<dbReference type="Proteomes" id="UP000040453">
    <property type="component" value="Unassembled WGS sequence"/>
</dbReference>
<keyword evidence="5" id="KW-1185">Reference proteome</keyword>
<feature type="region of interest" description="Disordered" evidence="3">
    <location>
        <begin position="1"/>
        <end position="25"/>
    </location>
</feature>
<evidence type="ECO:0000313" key="4">
    <source>
        <dbReference type="EMBL" id="CEI84295.1"/>
    </source>
</evidence>
<feature type="compositionally biased region" description="Acidic residues" evidence="3">
    <location>
        <begin position="149"/>
        <end position="170"/>
    </location>
</feature>
<dbReference type="AlphaFoldDB" id="A0A0A1MG04"/>
<proteinExistence type="inferred from homology"/>
<dbReference type="EMBL" id="CDGG01000001">
    <property type="protein sequence ID" value="CEI84295.1"/>
    <property type="molecule type" value="Genomic_DNA"/>
</dbReference>
<keyword evidence="4" id="KW-0282">Flagellum</keyword>
<organism evidence="4 5">
    <name type="scientific">Oceanobacillus oncorhynchi</name>
    <dbReference type="NCBI Taxonomy" id="545501"/>
    <lineage>
        <taxon>Bacteria</taxon>
        <taxon>Bacillati</taxon>
        <taxon>Bacillota</taxon>
        <taxon>Bacilli</taxon>
        <taxon>Bacillales</taxon>
        <taxon>Bacillaceae</taxon>
        <taxon>Oceanobacillus</taxon>
    </lineage>
</organism>
<name>A0A0A1MG04_9BACI</name>
<feature type="region of interest" description="Disordered" evidence="3">
    <location>
        <begin position="144"/>
        <end position="170"/>
    </location>
</feature>
<keyword evidence="4" id="KW-0966">Cell projection</keyword>
<keyword evidence="4" id="KW-0969">Cilium</keyword>
<evidence type="ECO:0000256" key="2">
    <source>
        <dbReference type="ARBA" id="ARBA00022795"/>
    </source>
</evidence>